<dbReference type="Proteomes" id="UP001162162">
    <property type="component" value="Unassembled WGS sequence"/>
</dbReference>
<gene>
    <name evidence="2" type="ORF">NQ318_022229</name>
</gene>
<dbReference type="InterPro" id="IPR012337">
    <property type="entry name" value="RNaseH-like_sf"/>
</dbReference>
<evidence type="ECO:0000259" key="1">
    <source>
        <dbReference type="Pfam" id="PF00075"/>
    </source>
</evidence>
<evidence type="ECO:0000313" key="3">
    <source>
        <dbReference type="Proteomes" id="UP001162162"/>
    </source>
</evidence>
<evidence type="ECO:0000313" key="2">
    <source>
        <dbReference type="EMBL" id="KAJ8939512.1"/>
    </source>
</evidence>
<reference evidence="2" key="1">
    <citation type="journal article" date="2023" name="Insect Mol. Biol.">
        <title>Genome sequencing provides insights into the evolution of gene families encoding plant cell wall-degrading enzymes in longhorned beetles.</title>
        <authorList>
            <person name="Shin N.R."/>
            <person name="Okamura Y."/>
            <person name="Kirsch R."/>
            <person name="Pauchet Y."/>
        </authorList>
    </citation>
    <scope>NUCLEOTIDE SEQUENCE</scope>
    <source>
        <strain evidence="2">AMC_N1</strain>
    </source>
</reference>
<comment type="caution">
    <text evidence="2">The sequence shown here is derived from an EMBL/GenBank/DDBJ whole genome shotgun (WGS) entry which is preliminary data.</text>
</comment>
<dbReference type="SUPFAM" id="SSF52047">
    <property type="entry name" value="RNI-like"/>
    <property type="match status" value="1"/>
</dbReference>
<dbReference type="SUPFAM" id="SSF53098">
    <property type="entry name" value="Ribonuclease H-like"/>
    <property type="match status" value="1"/>
</dbReference>
<feature type="domain" description="RNase H type-1" evidence="1">
    <location>
        <begin position="136"/>
        <end position="182"/>
    </location>
</feature>
<dbReference type="AlphaFoldDB" id="A0AAV8XKV7"/>
<name>A0AAV8XKV7_9CUCU</name>
<proteinExistence type="predicted"/>
<protein>
    <recommendedName>
        <fullName evidence="1">RNase H type-1 domain-containing protein</fullName>
    </recommendedName>
</protein>
<dbReference type="Gene3D" id="3.30.420.10">
    <property type="entry name" value="Ribonuclease H-like superfamily/Ribonuclease H"/>
    <property type="match status" value="1"/>
</dbReference>
<accession>A0AAV8XKV7</accession>
<sequence length="363" mass="40977">MVAVIFTTVGFVKSECAYESTRLFCTNLEKNKETKTLILGSNGTDKTDDAKWAYLRNSSGKITKETLSLTPKLQSLDIQFCSIDEFLPKSTALDTLYVINNSKFPKLNEELIKNCCKHFKTLFIANNTEMEIEEEIHSQAVKDCMDSLTQLAEHNSITLKWMRGHQGHEGNERADFLAKKGAEVPRIGPEPTCDLTYRTARRAIKDLLREKHISHWAKVPRLRHSRMFIGEPSGDKSIDFRKLGKNTKNQLRWIVGLFTGHCPLMRHLTTIGVKNDPDCRRCGEEDETSFHILCECPALAAIRPLQHEHSVPVHTGAALRSTGACPLPSLTFAAQPPLHDRDRQHHILALNSRCLAGAQPERQ</sequence>
<dbReference type="InterPro" id="IPR002156">
    <property type="entry name" value="RNaseH_domain"/>
</dbReference>
<dbReference type="Pfam" id="PF00075">
    <property type="entry name" value="RNase_H"/>
    <property type="match status" value="1"/>
</dbReference>
<dbReference type="InterPro" id="IPR036397">
    <property type="entry name" value="RNaseH_sf"/>
</dbReference>
<dbReference type="GO" id="GO:0004523">
    <property type="term" value="F:RNA-DNA hybrid ribonuclease activity"/>
    <property type="evidence" value="ECO:0007669"/>
    <property type="project" value="InterPro"/>
</dbReference>
<organism evidence="2 3">
    <name type="scientific">Aromia moschata</name>
    <dbReference type="NCBI Taxonomy" id="1265417"/>
    <lineage>
        <taxon>Eukaryota</taxon>
        <taxon>Metazoa</taxon>
        <taxon>Ecdysozoa</taxon>
        <taxon>Arthropoda</taxon>
        <taxon>Hexapoda</taxon>
        <taxon>Insecta</taxon>
        <taxon>Pterygota</taxon>
        <taxon>Neoptera</taxon>
        <taxon>Endopterygota</taxon>
        <taxon>Coleoptera</taxon>
        <taxon>Polyphaga</taxon>
        <taxon>Cucujiformia</taxon>
        <taxon>Chrysomeloidea</taxon>
        <taxon>Cerambycidae</taxon>
        <taxon>Cerambycinae</taxon>
        <taxon>Callichromatini</taxon>
        <taxon>Aromia</taxon>
    </lineage>
</organism>
<dbReference type="EMBL" id="JAPWTK010000484">
    <property type="protein sequence ID" value="KAJ8939512.1"/>
    <property type="molecule type" value="Genomic_DNA"/>
</dbReference>
<keyword evidence="3" id="KW-1185">Reference proteome</keyword>
<dbReference type="GO" id="GO:0003676">
    <property type="term" value="F:nucleic acid binding"/>
    <property type="evidence" value="ECO:0007669"/>
    <property type="project" value="InterPro"/>
</dbReference>